<gene>
    <name evidence="2" type="ORF">PoB_003447400</name>
</gene>
<dbReference type="AlphaFoldDB" id="A0AAV4AJR0"/>
<dbReference type="EMBL" id="BLXT01003924">
    <property type="protein sequence ID" value="GFO07969.1"/>
    <property type="molecule type" value="Genomic_DNA"/>
</dbReference>
<evidence type="ECO:0000313" key="3">
    <source>
        <dbReference type="Proteomes" id="UP000735302"/>
    </source>
</evidence>
<reference evidence="2 3" key="1">
    <citation type="journal article" date="2021" name="Elife">
        <title>Chloroplast acquisition without the gene transfer in kleptoplastic sea slugs, Plakobranchus ocellatus.</title>
        <authorList>
            <person name="Maeda T."/>
            <person name="Takahashi S."/>
            <person name="Yoshida T."/>
            <person name="Shimamura S."/>
            <person name="Takaki Y."/>
            <person name="Nagai Y."/>
            <person name="Toyoda A."/>
            <person name="Suzuki Y."/>
            <person name="Arimoto A."/>
            <person name="Ishii H."/>
            <person name="Satoh N."/>
            <person name="Nishiyama T."/>
            <person name="Hasebe M."/>
            <person name="Maruyama T."/>
            <person name="Minagawa J."/>
            <person name="Obokata J."/>
            <person name="Shigenobu S."/>
        </authorList>
    </citation>
    <scope>NUCLEOTIDE SEQUENCE [LARGE SCALE GENOMIC DNA]</scope>
</reference>
<organism evidence="2 3">
    <name type="scientific">Plakobranchus ocellatus</name>
    <dbReference type="NCBI Taxonomy" id="259542"/>
    <lineage>
        <taxon>Eukaryota</taxon>
        <taxon>Metazoa</taxon>
        <taxon>Spiralia</taxon>
        <taxon>Lophotrochozoa</taxon>
        <taxon>Mollusca</taxon>
        <taxon>Gastropoda</taxon>
        <taxon>Heterobranchia</taxon>
        <taxon>Euthyneura</taxon>
        <taxon>Panpulmonata</taxon>
        <taxon>Sacoglossa</taxon>
        <taxon>Placobranchoidea</taxon>
        <taxon>Plakobranchidae</taxon>
        <taxon>Plakobranchus</taxon>
    </lineage>
</organism>
<keyword evidence="3" id="KW-1185">Reference proteome</keyword>
<sequence length="110" mass="12438">MLAENRSCYSNILSMESSGRCDLHFKPTPDNPGRGEREKGDRTGAEMKIERLKVSPYCSRINSSAVRTIVLAVDKHDFYPIITIVTMWKQVSAVPTANKPNPIQKMKTKR</sequence>
<dbReference type="Proteomes" id="UP000735302">
    <property type="component" value="Unassembled WGS sequence"/>
</dbReference>
<protein>
    <submittedName>
        <fullName evidence="2">Uncharacterized protein</fullName>
    </submittedName>
</protein>
<name>A0AAV4AJR0_9GAST</name>
<accession>A0AAV4AJR0</accession>
<evidence type="ECO:0000256" key="1">
    <source>
        <dbReference type="SAM" id="MobiDB-lite"/>
    </source>
</evidence>
<feature type="region of interest" description="Disordered" evidence="1">
    <location>
        <begin position="20"/>
        <end position="44"/>
    </location>
</feature>
<proteinExistence type="predicted"/>
<evidence type="ECO:0000313" key="2">
    <source>
        <dbReference type="EMBL" id="GFO07969.1"/>
    </source>
</evidence>
<comment type="caution">
    <text evidence="2">The sequence shown here is derived from an EMBL/GenBank/DDBJ whole genome shotgun (WGS) entry which is preliminary data.</text>
</comment>